<dbReference type="Proteomes" id="UP000031599">
    <property type="component" value="Unassembled WGS sequence"/>
</dbReference>
<proteinExistence type="predicted"/>
<evidence type="ECO:0000313" key="2">
    <source>
        <dbReference type="EMBL" id="KIG17087.1"/>
    </source>
</evidence>
<sequence length="99" mass="11464">MRVRYSLAAEAELADAVDWYASREDGERLVDRFLREVARVESLAGEGPRAWPEVEPGVRRVVLDRFPFSLIYRIAVDELQVLAVAHHSRRPGYWRDRLG</sequence>
<evidence type="ECO:0008006" key="4">
    <source>
        <dbReference type="Google" id="ProtNLM"/>
    </source>
</evidence>
<name>A0A0C2DBA7_9BACT</name>
<dbReference type="Gene3D" id="3.30.2310.20">
    <property type="entry name" value="RelE-like"/>
    <property type="match status" value="1"/>
</dbReference>
<dbReference type="EMBL" id="JMCC02000029">
    <property type="protein sequence ID" value="KIG17087.1"/>
    <property type="molecule type" value="Genomic_DNA"/>
</dbReference>
<dbReference type="AlphaFoldDB" id="A0A0C2DBA7"/>
<organism evidence="2 3">
    <name type="scientific">Enhygromyxa salina</name>
    <dbReference type="NCBI Taxonomy" id="215803"/>
    <lineage>
        <taxon>Bacteria</taxon>
        <taxon>Pseudomonadati</taxon>
        <taxon>Myxococcota</taxon>
        <taxon>Polyangia</taxon>
        <taxon>Nannocystales</taxon>
        <taxon>Nannocystaceae</taxon>
        <taxon>Enhygromyxa</taxon>
    </lineage>
</organism>
<dbReference type="RefSeq" id="WP_052548662.1">
    <property type="nucleotide sequence ID" value="NZ_JMCC02000029.1"/>
</dbReference>
<evidence type="ECO:0000256" key="1">
    <source>
        <dbReference type="ARBA" id="ARBA00022649"/>
    </source>
</evidence>
<keyword evidence="1" id="KW-1277">Toxin-antitoxin system</keyword>
<reference evidence="2 3" key="1">
    <citation type="submission" date="2014-12" db="EMBL/GenBank/DDBJ databases">
        <title>Genome assembly of Enhygromyxa salina DSM 15201.</title>
        <authorList>
            <person name="Sharma G."/>
            <person name="Subramanian S."/>
        </authorList>
    </citation>
    <scope>NUCLEOTIDE SEQUENCE [LARGE SCALE GENOMIC DNA]</scope>
    <source>
        <strain evidence="2 3">DSM 15201</strain>
    </source>
</reference>
<evidence type="ECO:0000313" key="3">
    <source>
        <dbReference type="Proteomes" id="UP000031599"/>
    </source>
</evidence>
<accession>A0A0C2DBA7</accession>
<dbReference type="InterPro" id="IPR007712">
    <property type="entry name" value="RelE/ParE_toxin"/>
</dbReference>
<gene>
    <name evidence="2" type="ORF">DB30_03684</name>
</gene>
<protein>
    <recommendedName>
        <fullName evidence="4">Plasmid stabilization system protein</fullName>
    </recommendedName>
</protein>
<dbReference type="Pfam" id="PF05016">
    <property type="entry name" value="ParE_toxin"/>
    <property type="match status" value="1"/>
</dbReference>
<comment type="caution">
    <text evidence="2">The sequence shown here is derived from an EMBL/GenBank/DDBJ whole genome shotgun (WGS) entry which is preliminary data.</text>
</comment>
<dbReference type="InterPro" id="IPR035093">
    <property type="entry name" value="RelE/ParE_toxin_dom_sf"/>
</dbReference>